<keyword evidence="1" id="KW-0472">Membrane</keyword>
<gene>
    <name evidence="2" type="ORF">SAMN05216180_3027</name>
</gene>
<dbReference type="AlphaFoldDB" id="A0A1H8EJZ7"/>
<proteinExistence type="predicted"/>
<keyword evidence="3" id="KW-1185">Reference proteome</keyword>
<accession>A0A1H8EJZ7</accession>
<evidence type="ECO:0000313" key="2">
    <source>
        <dbReference type="EMBL" id="SEN19128.1"/>
    </source>
</evidence>
<organism evidence="2 3">
    <name type="scientific">Hydrogenoanaerobacterium saccharovorans</name>
    <dbReference type="NCBI Taxonomy" id="474960"/>
    <lineage>
        <taxon>Bacteria</taxon>
        <taxon>Bacillati</taxon>
        <taxon>Bacillota</taxon>
        <taxon>Clostridia</taxon>
        <taxon>Eubacteriales</taxon>
        <taxon>Oscillospiraceae</taxon>
        <taxon>Hydrogenoanaerobacterium</taxon>
    </lineage>
</organism>
<dbReference type="RefSeq" id="WP_092756695.1">
    <property type="nucleotide sequence ID" value="NZ_FOCG01000011.1"/>
</dbReference>
<dbReference type="Proteomes" id="UP000199158">
    <property type="component" value="Unassembled WGS sequence"/>
</dbReference>
<name>A0A1H8EJZ7_9FIRM</name>
<sequence>MPFTSEFWHPQVYEMPRTVLDGSSFDFFSVFVKSAIKSSSSIALIILGVVISVGLISAVISKIVETKIAPMQAVKKRQFGRLVNSLDFERNKSELIDDKVRSMELNLLAKQVFRRKHRDLILTDKSEEMQLKQEVRNFYNFKNEEYYRMRNDEE</sequence>
<reference evidence="2 3" key="1">
    <citation type="submission" date="2016-10" db="EMBL/GenBank/DDBJ databases">
        <authorList>
            <person name="de Groot N.N."/>
        </authorList>
    </citation>
    <scope>NUCLEOTIDE SEQUENCE [LARGE SCALE GENOMIC DNA]</scope>
    <source>
        <strain evidence="2 3">CGMCC 1.5070</strain>
    </source>
</reference>
<dbReference type="EMBL" id="FOCG01000011">
    <property type="protein sequence ID" value="SEN19128.1"/>
    <property type="molecule type" value="Genomic_DNA"/>
</dbReference>
<protein>
    <submittedName>
        <fullName evidence="2">Uncharacterized protein</fullName>
    </submittedName>
</protein>
<evidence type="ECO:0000313" key="3">
    <source>
        <dbReference type="Proteomes" id="UP000199158"/>
    </source>
</evidence>
<dbReference type="STRING" id="474960.SAMN05216180_3027"/>
<feature type="transmembrane region" description="Helical" evidence="1">
    <location>
        <begin position="42"/>
        <end position="61"/>
    </location>
</feature>
<keyword evidence="1" id="KW-0812">Transmembrane</keyword>
<evidence type="ECO:0000256" key="1">
    <source>
        <dbReference type="SAM" id="Phobius"/>
    </source>
</evidence>
<keyword evidence="1" id="KW-1133">Transmembrane helix</keyword>